<organism evidence="2 3">
    <name type="scientific">Anseongella ginsenosidimutans</name>
    <dbReference type="NCBI Taxonomy" id="496056"/>
    <lineage>
        <taxon>Bacteria</taxon>
        <taxon>Pseudomonadati</taxon>
        <taxon>Bacteroidota</taxon>
        <taxon>Sphingobacteriia</taxon>
        <taxon>Sphingobacteriales</taxon>
        <taxon>Sphingobacteriaceae</taxon>
        <taxon>Anseongella</taxon>
    </lineage>
</organism>
<name>A0A4R3KQS6_9SPHI</name>
<sequence>MTTQVKITSSAKDKIKPGKSLAGKTGYTPASKKVEEYPPRELIYVRAEKTKHKN</sequence>
<evidence type="ECO:0000313" key="3">
    <source>
        <dbReference type="Proteomes" id="UP000295807"/>
    </source>
</evidence>
<dbReference type="AlphaFoldDB" id="A0A4R3KQS6"/>
<evidence type="ECO:0000313" key="2">
    <source>
        <dbReference type="EMBL" id="TCS87240.1"/>
    </source>
</evidence>
<proteinExistence type="predicted"/>
<accession>A0A4R3KQS6</accession>
<protein>
    <submittedName>
        <fullName evidence="2">Uncharacterized protein</fullName>
    </submittedName>
</protein>
<dbReference type="EMBL" id="SMAD01000005">
    <property type="protein sequence ID" value="TCS87240.1"/>
    <property type="molecule type" value="Genomic_DNA"/>
</dbReference>
<feature type="compositionally biased region" description="Polar residues" evidence="1">
    <location>
        <begin position="1"/>
        <end position="10"/>
    </location>
</feature>
<feature type="region of interest" description="Disordered" evidence="1">
    <location>
        <begin position="1"/>
        <end position="35"/>
    </location>
</feature>
<comment type="caution">
    <text evidence="2">The sequence shown here is derived from an EMBL/GenBank/DDBJ whole genome shotgun (WGS) entry which is preliminary data.</text>
</comment>
<gene>
    <name evidence="2" type="ORF">EDD80_10553</name>
</gene>
<evidence type="ECO:0000256" key="1">
    <source>
        <dbReference type="SAM" id="MobiDB-lite"/>
    </source>
</evidence>
<dbReference type="RefSeq" id="WP_158640614.1">
    <property type="nucleotide sequence ID" value="NZ_CP042432.1"/>
</dbReference>
<dbReference type="Proteomes" id="UP000295807">
    <property type="component" value="Unassembled WGS sequence"/>
</dbReference>
<keyword evidence="3" id="KW-1185">Reference proteome</keyword>
<reference evidence="2 3" key="1">
    <citation type="submission" date="2019-03" db="EMBL/GenBank/DDBJ databases">
        <title>Genomic Encyclopedia of Type Strains, Phase IV (KMG-IV): sequencing the most valuable type-strain genomes for metagenomic binning, comparative biology and taxonomic classification.</title>
        <authorList>
            <person name="Goeker M."/>
        </authorList>
    </citation>
    <scope>NUCLEOTIDE SEQUENCE [LARGE SCALE GENOMIC DNA]</scope>
    <source>
        <strain evidence="2 3">DSM 21100</strain>
    </source>
</reference>